<dbReference type="SUPFAM" id="SSF48452">
    <property type="entry name" value="TPR-like"/>
    <property type="match status" value="2"/>
</dbReference>
<dbReference type="InParanoid" id="A9B9A2"/>
<keyword evidence="2 3" id="KW-0802">TPR repeat</keyword>
<reference evidence="5 6" key="1">
    <citation type="journal article" date="2011" name="Stand. Genomic Sci.">
        <title>Complete genome sequence of the filamentous gliding predatory bacterium Herpetosiphon aurantiacus type strain (114-95(T)).</title>
        <authorList>
            <person name="Kiss H."/>
            <person name="Nett M."/>
            <person name="Domin N."/>
            <person name="Martin K."/>
            <person name="Maresca J.A."/>
            <person name="Copeland A."/>
            <person name="Lapidus A."/>
            <person name="Lucas S."/>
            <person name="Berry K.W."/>
            <person name="Glavina Del Rio T."/>
            <person name="Dalin E."/>
            <person name="Tice H."/>
            <person name="Pitluck S."/>
            <person name="Richardson P."/>
            <person name="Bruce D."/>
            <person name="Goodwin L."/>
            <person name="Han C."/>
            <person name="Detter J.C."/>
            <person name="Schmutz J."/>
            <person name="Brettin T."/>
            <person name="Land M."/>
            <person name="Hauser L."/>
            <person name="Kyrpides N.C."/>
            <person name="Ivanova N."/>
            <person name="Goker M."/>
            <person name="Woyke T."/>
            <person name="Klenk H.P."/>
            <person name="Bryant D.A."/>
        </authorList>
    </citation>
    <scope>NUCLEOTIDE SEQUENCE [LARGE SCALE GENOMIC DNA]</scope>
    <source>
        <strain evidence="6">ATCC 23779 / DSM 785 / 114-95</strain>
        <plasmid evidence="5">pHAU02</plasmid>
    </source>
</reference>
<feature type="repeat" description="TPR" evidence="3">
    <location>
        <begin position="548"/>
        <end position="581"/>
    </location>
</feature>
<keyword evidence="5" id="KW-0614">Plasmid</keyword>
<dbReference type="GO" id="GO:0043531">
    <property type="term" value="F:ADP binding"/>
    <property type="evidence" value="ECO:0007669"/>
    <property type="project" value="InterPro"/>
</dbReference>
<evidence type="ECO:0000256" key="3">
    <source>
        <dbReference type="PROSITE-ProRule" id="PRU00339"/>
    </source>
</evidence>
<dbReference type="InterPro" id="IPR002182">
    <property type="entry name" value="NB-ARC"/>
</dbReference>
<sequence length="857" mass="96469">MDIRTLIPPLVDAVLAVCPVYERATIATALERVLVGEHITLGNNTISMLFGQNNDFSNAKIMIGSIQAGHTISINVQPIIDKSFSDSTHTTDDDLKQARLLLSHIPLASLPKKGLLPKGSRIPFKDNPFFVGRDDMLLSIASTFFSCHSDAPIPTIGLVGMGGIGKTQLAVEFVYRYGSYFAGGIFWLSFAQPDSINTEVIDCYKYYCPQVIEDSAEKQIAYMKSLWMNPLPRLLVFDDCNEVDLLEKWRPQSGGCYVLVTSRRQQWPATVELSLLSVSTLDLAGSLDLLCLYRPDIREDQALGQKIAQKLANLPLAIHMAGSYLAHYKLKLEVYLAQLDQGITHESMKGRGTFHQPTNHESVNVTFNMALNNLSNHEPVNIISRLLLARTSWLMCNEPIPKTLLQSFAVDKGYDDLDIIDSIHKIVNLGLLEITIHTGFRIHELIAGLIKDKINDVSAYSDVERILGSKLASRSTWEEREELQWLIPHAYTIVQYALKRQDTNSADFMYGFARSLKRNSDYKASFMYHQKALAIRKKIFGDNHVNTAKSLNMLGMLCRKMANFNMAKEFYEQALEIYQRDLGDDHPTTLSTLNNLGYLLKAQGDLLQARECYQKVLKSRLINRGEEHRTTGTIFNNLGMVLKDLGDLKSAQEHVKKAVEIRKRICGDNHPDTLIALYNLASILFDLGLIEDSYKVAKSVLDDRCRILGDEHSSTASSLYQVGKLLHTKGEIDSALYNLEKALTIQKKLLGIDNPYTALTLQELGRLFQSKGEFELARHNIEYALGIQQRIFGLNHPAIGLSFHNLGELYEKMGNLQIAHFYYKQALEVRIHILGENHPSTIGTIDCLNRSSNWNKI</sequence>
<feature type="domain" description="NB-ARC" evidence="4">
    <location>
        <begin position="150"/>
        <end position="291"/>
    </location>
</feature>
<feature type="repeat" description="TPR" evidence="3">
    <location>
        <begin position="716"/>
        <end position="749"/>
    </location>
</feature>
<evidence type="ECO:0000256" key="1">
    <source>
        <dbReference type="ARBA" id="ARBA00022737"/>
    </source>
</evidence>
<dbReference type="BioCyc" id="HAUR316274:GHYA-5351-MONOMER"/>
<dbReference type="InterPro" id="IPR027417">
    <property type="entry name" value="P-loop_NTPase"/>
</dbReference>
<dbReference type="SMART" id="SM00028">
    <property type="entry name" value="TPR"/>
    <property type="match status" value="7"/>
</dbReference>
<dbReference type="InterPro" id="IPR019734">
    <property type="entry name" value="TPR_rpt"/>
</dbReference>
<proteinExistence type="predicted"/>
<gene>
    <name evidence="5" type="ordered locus">Haur_5289</name>
</gene>
<dbReference type="PANTHER" id="PTHR45641">
    <property type="entry name" value="TETRATRICOPEPTIDE REPEAT PROTEIN (AFU_ORTHOLOGUE AFUA_6G03870)"/>
    <property type="match status" value="1"/>
</dbReference>
<keyword evidence="6" id="KW-1185">Reference proteome</keyword>
<dbReference type="KEGG" id="hau:Haur_5289"/>
<dbReference type="eggNOG" id="COG3903">
    <property type="taxonomic scope" value="Bacteria"/>
</dbReference>
<dbReference type="Pfam" id="PF00931">
    <property type="entry name" value="NB-ARC"/>
    <property type="match status" value="1"/>
</dbReference>
<dbReference type="Gene3D" id="3.40.50.300">
    <property type="entry name" value="P-loop containing nucleotide triphosphate hydrolases"/>
    <property type="match status" value="1"/>
</dbReference>
<geneLocation type="plasmid" evidence="5 6">
    <name>pHAU02</name>
</geneLocation>
<dbReference type="PRINTS" id="PR00364">
    <property type="entry name" value="DISEASERSIST"/>
</dbReference>
<organism evidence="5 6">
    <name type="scientific">Herpetosiphon aurantiacus (strain ATCC 23779 / DSM 785 / 114-95)</name>
    <dbReference type="NCBI Taxonomy" id="316274"/>
    <lineage>
        <taxon>Bacteria</taxon>
        <taxon>Bacillati</taxon>
        <taxon>Chloroflexota</taxon>
        <taxon>Chloroflexia</taxon>
        <taxon>Herpetosiphonales</taxon>
        <taxon>Herpetosiphonaceae</taxon>
        <taxon>Herpetosiphon</taxon>
    </lineage>
</organism>
<dbReference type="Proteomes" id="UP000000787">
    <property type="component" value="Plasmid pHAU02"/>
</dbReference>
<dbReference type="SUPFAM" id="SSF52540">
    <property type="entry name" value="P-loop containing nucleoside triphosphate hydrolases"/>
    <property type="match status" value="1"/>
</dbReference>
<dbReference type="AlphaFoldDB" id="A9B9A2"/>
<dbReference type="Gene3D" id="1.25.40.10">
    <property type="entry name" value="Tetratricopeptide repeat domain"/>
    <property type="match status" value="3"/>
</dbReference>
<dbReference type="InterPro" id="IPR011990">
    <property type="entry name" value="TPR-like_helical_dom_sf"/>
</dbReference>
<evidence type="ECO:0000313" key="5">
    <source>
        <dbReference type="EMBL" id="ABX07916.1"/>
    </source>
</evidence>
<evidence type="ECO:0000313" key="6">
    <source>
        <dbReference type="Proteomes" id="UP000000787"/>
    </source>
</evidence>
<dbReference type="EMBL" id="CP000877">
    <property type="protein sequence ID" value="ABX07916.1"/>
    <property type="molecule type" value="Genomic_DNA"/>
</dbReference>
<name>A9B9A2_HERA2</name>
<dbReference type="eggNOG" id="COG0457">
    <property type="taxonomic scope" value="Bacteria"/>
</dbReference>
<dbReference type="Pfam" id="PF13374">
    <property type="entry name" value="TPR_10"/>
    <property type="match status" value="2"/>
</dbReference>
<dbReference type="Pfam" id="PF13424">
    <property type="entry name" value="TPR_12"/>
    <property type="match status" value="3"/>
</dbReference>
<feature type="repeat" description="TPR" evidence="3">
    <location>
        <begin position="632"/>
        <end position="665"/>
    </location>
</feature>
<evidence type="ECO:0000256" key="2">
    <source>
        <dbReference type="ARBA" id="ARBA00022803"/>
    </source>
</evidence>
<dbReference type="HOGENOM" id="CLU_000288_125_8_0"/>
<evidence type="ECO:0000259" key="4">
    <source>
        <dbReference type="Pfam" id="PF00931"/>
    </source>
</evidence>
<keyword evidence="1" id="KW-0677">Repeat</keyword>
<dbReference type="PROSITE" id="PS50005">
    <property type="entry name" value="TPR"/>
    <property type="match status" value="3"/>
</dbReference>
<accession>A9B9A2</accession>
<dbReference type="PANTHER" id="PTHR45641:SF19">
    <property type="entry name" value="NEPHROCYSTIN-3"/>
    <property type="match status" value="1"/>
</dbReference>
<protein>
    <submittedName>
        <fullName evidence="5">Tetratricopeptide TPR_2 repeat protein</fullName>
    </submittedName>
</protein>